<protein>
    <submittedName>
        <fullName evidence="2">Uncharacterized protein</fullName>
    </submittedName>
</protein>
<dbReference type="AlphaFoldDB" id="A0A1M6Z4T5"/>
<sequence>MIDKNLFTHKILEKKKKAILDNFPELKVCKHDNFYSLSEYIYESPSKFYDKKIYRELNFFLDNLIDDPNDFLAFLKILNDLTFEFNHAVKTMNELNLKDIHENLLPDNDAELMYFFSEKIVYEYLKITDVVLLGFLKPIAYYLRIKNNKGIDNLDIYNCIDTLRKYNIFNDLTNKYNNTIRNAIAHGGVTFESSTIKFKDKKDTKSFYASQFIKEFDDLINCTNALILAYKKILFQYLDVLLNHNIAIPASIMEIELRHKANHQDWNIIHSYDSEIPKGKQYNLLVETNLNSRKFMNFSAVYTAITLENLLPKKYDNFFIQIKTKYQLSCWQVIDLEKLREHFAGKKVIITDGTYFFEEKYLAEKKDSIKIYKTVLFQKNIDRNKVIDVRYIKHHSKKNYNVIENAGVFLNITDDQIENFIRNKIREIVSLVKSEKRKKYSNNFKEYFFPDKYLQIHIYQGDLRKRSFHYGRQNKNLIATLHINKTKRIKNIVPAWGIKEENKDCLIVWNK</sequence>
<dbReference type="EMBL" id="MAYF01000146">
    <property type="protein sequence ID" value="OCA78801.1"/>
    <property type="molecule type" value="Genomic_DNA"/>
</dbReference>
<dbReference type="STRING" id="1423959.SAMN05444407_10387"/>
<reference evidence="2 4" key="2">
    <citation type="submission" date="2016-11" db="EMBL/GenBank/DDBJ databases">
        <authorList>
            <person name="Jaros S."/>
            <person name="Januszkiewicz K."/>
            <person name="Wedrychowicz H."/>
        </authorList>
    </citation>
    <scope>NUCLEOTIDE SEQUENCE [LARGE SCALE GENOMIC DNA]</scope>
    <source>
        <strain evidence="2 4">DSM 27621</strain>
    </source>
</reference>
<evidence type="ECO:0000313" key="2">
    <source>
        <dbReference type="EMBL" id="SHL25524.1"/>
    </source>
</evidence>
<evidence type="ECO:0000313" key="1">
    <source>
        <dbReference type="EMBL" id="OCA78801.1"/>
    </source>
</evidence>
<organism evidence="2 4">
    <name type="scientific">Chryseobacterium contaminans</name>
    <dbReference type="NCBI Taxonomy" id="1423959"/>
    <lineage>
        <taxon>Bacteria</taxon>
        <taxon>Pseudomonadati</taxon>
        <taxon>Bacteroidota</taxon>
        <taxon>Flavobacteriia</taxon>
        <taxon>Flavobacteriales</taxon>
        <taxon>Weeksellaceae</taxon>
        <taxon>Chryseobacterium group</taxon>
        <taxon>Chryseobacterium</taxon>
    </lineage>
</organism>
<dbReference type="RefSeq" id="WP_066695111.1">
    <property type="nucleotide sequence ID" value="NZ_FRBM01000003.1"/>
</dbReference>
<keyword evidence="3" id="KW-1185">Reference proteome</keyword>
<accession>A0A1M6Z4T5</accession>
<dbReference type="Proteomes" id="UP000093508">
    <property type="component" value="Unassembled WGS sequence"/>
</dbReference>
<gene>
    <name evidence="1" type="ORF">BBH99_07450</name>
    <name evidence="2" type="ORF">SAMN05444407_10387</name>
</gene>
<dbReference type="EMBL" id="FRBM01000003">
    <property type="protein sequence ID" value="SHL25524.1"/>
    <property type="molecule type" value="Genomic_DNA"/>
</dbReference>
<dbReference type="Proteomes" id="UP000184069">
    <property type="component" value="Unassembled WGS sequence"/>
</dbReference>
<name>A0A1M6Z4T5_9FLAO</name>
<dbReference type="OrthoDB" id="1489065at2"/>
<reference evidence="1 3" key="1">
    <citation type="submission" date="2016-07" db="EMBL/GenBank/DDBJ databases">
        <authorList>
            <person name="Jeong J.-J."/>
            <person name="Kim D.W."/>
            <person name="Sang M.K."/>
            <person name="Choi I.-G."/>
            <person name="Kim K.D."/>
        </authorList>
    </citation>
    <scope>NUCLEOTIDE SEQUENCE [LARGE SCALE GENOMIC DNA]</scope>
    <source>
        <strain evidence="1 3">C-26</strain>
    </source>
</reference>
<evidence type="ECO:0000313" key="4">
    <source>
        <dbReference type="Proteomes" id="UP000184069"/>
    </source>
</evidence>
<evidence type="ECO:0000313" key="3">
    <source>
        <dbReference type="Proteomes" id="UP000093508"/>
    </source>
</evidence>
<proteinExistence type="predicted"/>